<evidence type="ECO:0000313" key="2">
    <source>
        <dbReference type="EMBL" id="KAK3203898.1"/>
    </source>
</evidence>
<dbReference type="AlphaFoldDB" id="A0AAN6LT02"/>
<dbReference type="SUPFAM" id="SSF82199">
    <property type="entry name" value="SET domain"/>
    <property type="match status" value="1"/>
</dbReference>
<name>A0AAN6LT02_9PLEO</name>
<evidence type="ECO:0000259" key="1">
    <source>
        <dbReference type="PROSITE" id="PS50280"/>
    </source>
</evidence>
<dbReference type="InterPro" id="IPR053185">
    <property type="entry name" value="SET_domain_protein"/>
</dbReference>
<accession>A0AAN6LT02</accession>
<evidence type="ECO:0000313" key="3">
    <source>
        <dbReference type="Proteomes" id="UP001280581"/>
    </source>
</evidence>
<dbReference type="Gene3D" id="2.170.270.10">
    <property type="entry name" value="SET domain"/>
    <property type="match status" value="1"/>
</dbReference>
<keyword evidence="3" id="KW-1185">Reference proteome</keyword>
<proteinExistence type="predicted"/>
<dbReference type="InterPro" id="IPR001214">
    <property type="entry name" value="SET_dom"/>
</dbReference>
<dbReference type="CDD" id="cd20071">
    <property type="entry name" value="SET_SMYD"/>
    <property type="match status" value="1"/>
</dbReference>
<feature type="domain" description="SET" evidence="1">
    <location>
        <begin position="9"/>
        <end position="176"/>
    </location>
</feature>
<dbReference type="EMBL" id="WVTA01000010">
    <property type="protein sequence ID" value="KAK3203898.1"/>
    <property type="molecule type" value="Genomic_DNA"/>
</dbReference>
<dbReference type="PROSITE" id="PS50280">
    <property type="entry name" value="SET"/>
    <property type="match status" value="1"/>
</dbReference>
<dbReference type="InterPro" id="IPR046341">
    <property type="entry name" value="SET_dom_sf"/>
</dbReference>
<comment type="caution">
    <text evidence="2">The sequence shown here is derived from an EMBL/GenBank/DDBJ whole genome shotgun (WGS) entry which is preliminary data.</text>
</comment>
<reference evidence="2 3" key="1">
    <citation type="submission" date="2021-02" db="EMBL/GenBank/DDBJ databases">
        <title>Genome assembly of Pseudopithomyces chartarum.</title>
        <authorList>
            <person name="Jauregui R."/>
            <person name="Singh J."/>
            <person name="Voisey C."/>
        </authorList>
    </citation>
    <scope>NUCLEOTIDE SEQUENCE [LARGE SCALE GENOMIC DNA]</scope>
    <source>
        <strain evidence="2 3">AGR01</strain>
    </source>
</reference>
<dbReference type="PANTHER" id="PTHR47332">
    <property type="entry name" value="SET DOMAIN-CONTAINING PROTEIN 5"/>
    <property type="match status" value="1"/>
</dbReference>
<gene>
    <name evidence="2" type="ORF">GRF29_106g920276</name>
</gene>
<dbReference type="Pfam" id="PF00856">
    <property type="entry name" value="SET"/>
    <property type="match status" value="1"/>
</dbReference>
<dbReference type="Proteomes" id="UP001280581">
    <property type="component" value="Unassembled WGS sequence"/>
</dbReference>
<organism evidence="2 3">
    <name type="scientific">Pseudopithomyces chartarum</name>
    <dbReference type="NCBI Taxonomy" id="1892770"/>
    <lineage>
        <taxon>Eukaryota</taxon>
        <taxon>Fungi</taxon>
        <taxon>Dikarya</taxon>
        <taxon>Ascomycota</taxon>
        <taxon>Pezizomycotina</taxon>
        <taxon>Dothideomycetes</taxon>
        <taxon>Pleosporomycetidae</taxon>
        <taxon>Pleosporales</taxon>
        <taxon>Massarineae</taxon>
        <taxon>Didymosphaeriaceae</taxon>
        <taxon>Pseudopithomyces</taxon>
    </lineage>
</organism>
<dbReference type="PANTHER" id="PTHR47332:SF2">
    <property type="entry name" value="SET-6"/>
    <property type="match status" value="1"/>
</dbReference>
<sequence>MAASSAANLTITVTKTTKKGRGLIADIDIPCGSLIFSEKPLLTLYAWARSEHDYQTPHAKLLADFAELPKHKKRIILENLSISDTSDFQRVVFQEFKNYKSPSWRNFNRKYGYNAQKILTAFNTNAIGPHLGTQAAMLNHSCVPNAYATFEDDIQELTVHALRDINCGEEICISYLEGAALFQPALPQPGASPATRREFLQTQRGFDCLCEACLEVSEWVADQYQLNDHPSERLRAELCGLITEYRRCDSQLRKKWSRVNSHGLDPDSIRYLVKIATGIVELIEQLGLTSIEHLEWYENIAKWERSLEDEDAAAEWQGKIRDIVHMCVDGDLQDSKHLLKEV</sequence>
<dbReference type="SMART" id="SM00317">
    <property type="entry name" value="SET"/>
    <property type="match status" value="1"/>
</dbReference>
<protein>
    <recommendedName>
        <fullName evidence="1">SET domain-containing protein</fullName>
    </recommendedName>
</protein>